<name>A0A5E4WGU9_9BURK</name>
<dbReference type="EMBL" id="CABPRY010000007">
    <property type="protein sequence ID" value="VVE23039.1"/>
    <property type="molecule type" value="Genomic_DNA"/>
</dbReference>
<feature type="signal peptide" evidence="11">
    <location>
        <begin position="1"/>
        <end position="30"/>
    </location>
</feature>
<evidence type="ECO:0000256" key="8">
    <source>
        <dbReference type="ARBA" id="ARBA00023114"/>
    </source>
</evidence>
<dbReference type="AlphaFoldDB" id="A0A5E4WGU9"/>
<comment type="subcellular location">
    <subcellularLocation>
        <location evidence="1">Cell outer membrane</location>
        <topology evidence="1">Multi-pass membrane protein</topology>
    </subcellularLocation>
</comment>
<dbReference type="Proteomes" id="UP000396788">
    <property type="component" value="Unassembled WGS sequence"/>
</dbReference>
<keyword evidence="10" id="KW-0998">Cell outer membrane</keyword>
<evidence type="ECO:0000256" key="2">
    <source>
        <dbReference type="ARBA" id="ARBA00011233"/>
    </source>
</evidence>
<dbReference type="SUPFAM" id="SSF56935">
    <property type="entry name" value="Porins"/>
    <property type="match status" value="1"/>
</dbReference>
<dbReference type="Gene3D" id="2.40.160.10">
    <property type="entry name" value="Porin"/>
    <property type="match status" value="1"/>
</dbReference>
<evidence type="ECO:0000256" key="10">
    <source>
        <dbReference type="ARBA" id="ARBA00023237"/>
    </source>
</evidence>
<dbReference type="PANTHER" id="PTHR34501">
    <property type="entry name" value="PROTEIN YDDL-RELATED"/>
    <property type="match status" value="1"/>
</dbReference>
<dbReference type="GO" id="GO:0015288">
    <property type="term" value="F:porin activity"/>
    <property type="evidence" value="ECO:0007669"/>
    <property type="project" value="UniProtKB-KW"/>
</dbReference>
<evidence type="ECO:0000313" key="13">
    <source>
        <dbReference type="EMBL" id="VVE23039.1"/>
    </source>
</evidence>
<keyword evidence="3" id="KW-0813">Transport</keyword>
<dbReference type="GO" id="GO:0006811">
    <property type="term" value="P:monoatomic ion transport"/>
    <property type="evidence" value="ECO:0007669"/>
    <property type="project" value="UniProtKB-KW"/>
</dbReference>
<dbReference type="PANTHER" id="PTHR34501:SF9">
    <property type="entry name" value="MAJOR OUTER MEMBRANE PROTEIN P.IA"/>
    <property type="match status" value="1"/>
</dbReference>
<dbReference type="RefSeq" id="WP_246181854.1">
    <property type="nucleotide sequence ID" value="NZ_CABPRY010000007.1"/>
</dbReference>
<sequence>MKQKAGLIARVAIMATGVAGFAAVSPSADAQSNVRLYGLLDSGLTYVSKVAGPSGTTTGNRLSIDSGDLQQSRWGMKGTEDLGGGMKALFILEGGFSVANGTAGQGGLALGRTTVVGLSSPYGTVQIGRRKDYIDEIATWYSSVHDFGVFINGVHDNNLDRVGGNRANNSIRYDSPDFRGLSANVTYGFGGTPGSMATGQSLGFGANYRYGGFGVGFGYWQSRLGTGTGTTNASSDAGATPGGGCDPAYGHASDVCIRTWMVGTSYRWDKARVYASWSRTLQPLARFGGTTAPLATAFTSAAGSGAFAAAGSNNDATNVFDVGVNYWVLPNLKLAAAVLHSRYSFVGASATGRLLQFNVGLDYFLSKRTDLYSNFANLRASHMYNPGITGGAPGRDATQSAVTLGLRHVF</sequence>
<dbReference type="InterPro" id="IPR033900">
    <property type="entry name" value="Gram_neg_porin_domain"/>
</dbReference>
<proteinExistence type="predicted"/>
<organism evidence="13 14">
    <name type="scientific">Pandoraea cepalis</name>
    <dbReference type="NCBI Taxonomy" id="2508294"/>
    <lineage>
        <taxon>Bacteria</taxon>
        <taxon>Pseudomonadati</taxon>
        <taxon>Pseudomonadota</taxon>
        <taxon>Betaproteobacteria</taxon>
        <taxon>Burkholderiales</taxon>
        <taxon>Burkholderiaceae</taxon>
        <taxon>Pandoraea</taxon>
    </lineage>
</organism>
<evidence type="ECO:0000256" key="4">
    <source>
        <dbReference type="ARBA" id="ARBA00022452"/>
    </source>
</evidence>
<comment type="subunit">
    <text evidence="2">Homotrimer.</text>
</comment>
<keyword evidence="9" id="KW-0472">Membrane</keyword>
<reference evidence="13 14" key="1">
    <citation type="submission" date="2019-08" db="EMBL/GenBank/DDBJ databases">
        <authorList>
            <person name="Peeters C."/>
        </authorList>
    </citation>
    <scope>NUCLEOTIDE SEQUENCE [LARGE SCALE GENOMIC DNA]</scope>
    <source>
        <strain evidence="13 14">LMG 31107</strain>
    </source>
</reference>
<feature type="domain" description="Porin" evidence="12">
    <location>
        <begin position="20"/>
        <end position="380"/>
    </location>
</feature>
<keyword evidence="8" id="KW-0626">Porin</keyword>
<evidence type="ECO:0000259" key="12">
    <source>
        <dbReference type="Pfam" id="PF13609"/>
    </source>
</evidence>
<evidence type="ECO:0000256" key="1">
    <source>
        <dbReference type="ARBA" id="ARBA00004571"/>
    </source>
</evidence>
<evidence type="ECO:0000256" key="7">
    <source>
        <dbReference type="ARBA" id="ARBA00023065"/>
    </source>
</evidence>
<evidence type="ECO:0000256" key="3">
    <source>
        <dbReference type="ARBA" id="ARBA00022448"/>
    </source>
</evidence>
<evidence type="ECO:0000256" key="11">
    <source>
        <dbReference type="SAM" id="SignalP"/>
    </source>
</evidence>
<keyword evidence="6 11" id="KW-0732">Signal</keyword>
<accession>A0A5E4WGU9</accession>
<evidence type="ECO:0000256" key="5">
    <source>
        <dbReference type="ARBA" id="ARBA00022692"/>
    </source>
</evidence>
<dbReference type="GO" id="GO:0009279">
    <property type="term" value="C:cell outer membrane"/>
    <property type="evidence" value="ECO:0007669"/>
    <property type="project" value="UniProtKB-SubCell"/>
</dbReference>
<gene>
    <name evidence="13" type="ORF">PCE31107_03253</name>
</gene>
<dbReference type="InterPro" id="IPR023614">
    <property type="entry name" value="Porin_dom_sf"/>
</dbReference>
<dbReference type="GO" id="GO:0046930">
    <property type="term" value="C:pore complex"/>
    <property type="evidence" value="ECO:0007669"/>
    <property type="project" value="UniProtKB-KW"/>
</dbReference>
<evidence type="ECO:0000313" key="14">
    <source>
        <dbReference type="Proteomes" id="UP000396788"/>
    </source>
</evidence>
<dbReference type="PRINTS" id="PR00184">
    <property type="entry name" value="NEISSPPORIN"/>
</dbReference>
<evidence type="ECO:0000256" key="9">
    <source>
        <dbReference type="ARBA" id="ARBA00023136"/>
    </source>
</evidence>
<evidence type="ECO:0000256" key="6">
    <source>
        <dbReference type="ARBA" id="ARBA00022729"/>
    </source>
</evidence>
<feature type="chain" id="PRO_5022701676" evidence="11">
    <location>
        <begin position="31"/>
        <end position="410"/>
    </location>
</feature>
<keyword evidence="4" id="KW-1134">Transmembrane beta strand</keyword>
<keyword evidence="5" id="KW-0812">Transmembrane</keyword>
<dbReference type="InterPro" id="IPR050298">
    <property type="entry name" value="Gram-neg_bact_OMP"/>
</dbReference>
<protein>
    <submittedName>
        <fullName evidence="13">Outer membrane porin protein</fullName>
    </submittedName>
</protein>
<keyword evidence="7" id="KW-0406">Ion transport</keyword>
<dbReference type="CDD" id="cd00342">
    <property type="entry name" value="gram_neg_porins"/>
    <property type="match status" value="1"/>
</dbReference>
<dbReference type="Pfam" id="PF13609">
    <property type="entry name" value="Porin_4"/>
    <property type="match status" value="1"/>
</dbReference>
<dbReference type="InterPro" id="IPR002299">
    <property type="entry name" value="Porin_Neis"/>
</dbReference>